<dbReference type="RefSeq" id="WP_348711542.1">
    <property type="nucleotide sequence ID" value="NZ_CAXIXY010000004.1"/>
</dbReference>
<dbReference type="SUPFAM" id="SSF55729">
    <property type="entry name" value="Acyl-CoA N-acyltransferases (Nat)"/>
    <property type="match status" value="1"/>
</dbReference>
<sequence length="175" mass="20622">METLVGKHIRLRAIEPEDLEFLFNIENNELFWEVSHTQTPFSKYLLKQYVENCHLDIYEAKQLRLLIEELETQKEIGLIDLFDFNPQHRRAGIGILIDQNHQQNGFASEALELLINYSFSILNLHQLFANIATDNHKSISLFTKHHFQKIGIKKDWLLSKGSFKDEILFQLINEK</sequence>
<protein>
    <submittedName>
        <fullName evidence="2">GNAT family N-acetyltransferase</fullName>
    </submittedName>
</protein>
<keyword evidence="3" id="KW-1185">Reference proteome</keyword>
<dbReference type="PANTHER" id="PTHR43415">
    <property type="entry name" value="SPERMIDINE N(1)-ACETYLTRANSFERASE"/>
    <property type="match status" value="1"/>
</dbReference>
<name>A0ABP1EKU0_9FLAO</name>
<feature type="domain" description="N-acetyltransferase" evidence="1">
    <location>
        <begin position="9"/>
        <end position="170"/>
    </location>
</feature>
<dbReference type="Pfam" id="PF13302">
    <property type="entry name" value="Acetyltransf_3"/>
    <property type="match status" value="1"/>
</dbReference>
<dbReference type="Gene3D" id="3.40.630.30">
    <property type="match status" value="1"/>
</dbReference>
<accession>A0ABP1EKU0</accession>
<reference evidence="2 3" key="1">
    <citation type="submission" date="2024-05" db="EMBL/GenBank/DDBJ databases">
        <authorList>
            <person name="Duchaud E."/>
        </authorList>
    </citation>
    <scope>NUCLEOTIDE SEQUENCE [LARGE SCALE GENOMIC DNA]</scope>
    <source>
        <strain evidence="2">Ena-SAMPLE-TAB-13-05-2024-13:56:06:370-140302</strain>
    </source>
</reference>
<dbReference type="PROSITE" id="PS51186">
    <property type="entry name" value="GNAT"/>
    <property type="match status" value="1"/>
</dbReference>
<comment type="caution">
    <text evidence="2">The sequence shown here is derived from an EMBL/GenBank/DDBJ whole genome shotgun (WGS) entry which is preliminary data.</text>
</comment>
<evidence type="ECO:0000313" key="2">
    <source>
        <dbReference type="EMBL" id="CAL2083553.1"/>
    </source>
</evidence>
<evidence type="ECO:0000313" key="3">
    <source>
        <dbReference type="Proteomes" id="UP001497416"/>
    </source>
</evidence>
<proteinExistence type="predicted"/>
<gene>
    <name evidence="2" type="ORF">T190607A01A_20154</name>
</gene>
<dbReference type="EMBL" id="CAXIXY010000004">
    <property type="protein sequence ID" value="CAL2083553.1"/>
    <property type="molecule type" value="Genomic_DNA"/>
</dbReference>
<evidence type="ECO:0000259" key="1">
    <source>
        <dbReference type="PROSITE" id="PS51186"/>
    </source>
</evidence>
<organism evidence="2 3">
    <name type="scientific">Tenacibaculum platacis</name>
    <dbReference type="NCBI Taxonomy" id="3137852"/>
    <lineage>
        <taxon>Bacteria</taxon>
        <taxon>Pseudomonadati</taxon>
        <taxon>Bacteroidota</taxon>
        <taxon>Flavobacteriia</taxon>
        <taxon>Flavobacteriales</taxon>
        <taxon>Flavobacteriaceae</taxon>
        <taxon>Tenacibaculum</taxon>
    </lineage>
</organism>
<dbReference type="Proteomes" id="UP001497416">
    <property type="component" value="Unassembled WGS sequence"/>
</dbReference>
<dbReference type="InterPro" id="IPR000182">
    <property type="entry name" value="GNAT_dom"/>
</dbReference>
<dbReference type="InterPro" id="IPR016181">
    <property type="entry name" value="Acyl_CoA_acyltransferase"/>
</dbReference>
<dbReference type="PANTHER" id="PTHR43415:SF3">
    <property type="entry name" value="GNAT-FAMILY ACETYLTRANSFERASE"/>
    <property type="match status" value="1"/>
</dbReference>